<dbReference type="SUPFAM" id="SSF53335">
    <property type="entry name" value="S-adenosyl-L-methionine-dependent methyltransferases"/>
    <property type="match status" value="1"/>
</dbReference>
<dbReference type="Gene3D" id="3.40.50.150">
    <property type="entry name" value="Vaccinia Virus protein VP39"/>
    <property type="match status" value="1"/>
</dbReference>
<gene>
    <name evidence="1" type="ORF">HC235_04240</name>
</gene>
<evidence type="ECO:0000313" key="1">
    <source>
        <dbReference type="EMBL" id="NYR15172.1"/>
    </source>
</evidence>
<evidence type="ECO:0008006" key="3">
    <source>
        <dbReference type="Google" id="ProtNLM"/>
    </source>
</evidence>
<organism evidence="1 2">
    <name type="scientific">Pyrobaculum arsenaticum</name>
    <dbReference type="NCBI Taxonomy" id="121277"/>
    <lineage>
        <taxon>Archaea</taxon>
        <taxon>Thermoproteota</taxon>
        <taxon>Thermoprotei</taxon>
        <taxon>Thermoproteales</taxon>
        <taxon>Thermoproteaceae</taxon>
        <taxon>Pyrobaculum</taxon>
    </lineage>
</organism>
<dbReference type="RefSeq" id="WP_011901011.1">
    <property type="nucleotide sequence ID" value="NZ_JAAVJF010000002.1"/>
</dbReference>
<dbReference type="GeneID" id="5054106"/>
<sequence>MKVLEEINVLRYYKPFIDAAGGVGELKKALKWSEWYAVKWWDEIFNDLGLSSVRGNIFARALFISLRLRGYIDENGHVKKRPEKPELPTNSYAMEFVELHESFDQLGAVNVASNKVDENMISVLYSTMLSQGWYKILRHTFLELVGIKNYGVILEPVIKEGNVALAVMELHTPKLYVGFDYRRDNVELAASVLKAKPGGCVGNVCIYHATTACDVTNIVKRLVPNGVDAALLLHTLYWLLDPVKELSCIVSALSPSGKLIIGQQVVESTPGLVAMVAAMGAKHVLSWKGVEKMLAASGYELEKRYLRYMPYYVAIWKPRRGS</sequence>
<evidence type="ECO:0000313" key="2">
    <source>
        <dbReference type="Proteomes" id="UP000554766"/>
    </source>
</evidence>
<name>A0A7L4P8X8_9CREN</name>
<dbReference type="OMA" id="GWYKILR"/>
<dbReference type="InterPro" id="IPR029063">
    <property type="entry name" value="SAM-dependent_MTases_sf"/>
</dbReference>
<comment type="caution">
    <text evidence="1">The sequence shown here is derived from an EMBL/GenBank/DDBJ whole genome shotgun (WGS) entry which is preliminary data.</text>
</comment>
<reference evidence="1 2" key="1">
    <citation type="journal article" date="2020" name="Nat. Commun.">
        <title>The structures of two archaeal type IV pili illuminate evolutionary relationships.</title>
        <authorList>
            <person name="Wang F."/>
            <person name="Baquero D.P."/>
            <person name="Su Z."/>
            <person name="Beltran L.C."/>
            <person name="Prangishvili D."/>
            <person name="Krupovic M."/>
            <person name="Egelman E.H."/>
        </authorList>
    </citation>
    <scope>NUCLEOTIDE SEQUENCE [LARGE SCALE GENOMIC DNA]</scope>
    <source>
        <strain evidence="1 2">2GA</strain>
    </source>
</reference>
<accession>A0A7L4P8X8</accession>
<dbReference type="Proteomes" id="UP000554766">
    <property type="component" value="Unassembled WGS sequence"/>
</dbReference>
<dbReference type="AlphaFoldDB" id="A0A7L4P8X8"/>
<protein>
    <recommendedName>
        <fullName evidence="3">Family 577 protein</fullName>
    </recommendedName>
</protein>
<keyword evidence="2" id="KW-1185">Reference proteome</keyword>
<dbReference type="EMBL" id="JAAVJF010000002">
    <property type="protein sequence ID" value="NYR15172.1"/>
    <property type="molecule type" value="Genomic_DNA"/>
</dbReference>
<proteinExistence type="predicted"/>